<dbReference type="SUPFAM" id="SSF54001">
    <property type="entry name" value="Cysteine proteinases"/>
    <property type="match status" value="1"/>
</dbReference>
<feature type="domain" description="Transglutaminase-like" evidence="3">
    <location>
        <begin position="537"/>
        <end position="613"/>
    </location>
</feature>
<organism evidence="4 5">
    <name type="scientific">Acetatifactor muris</name>
    <dbReference type="NCBI Taxonomy" id="879566"/>
    <lineage>
        <taxon>Bacteria</taxon>
        <taxon>Bacillati</taxon>
        <taxon>Bacillota</taxon>
        <taxon>Clostridia</taxon>
        <taxon>Lachnospirales</taxon>
        <taxon>Lachnospiraceae</taxon>
        <taxon>Acetatifactor</taxon>
    </lineage>
</organism>
<evidence type="ECO:0000256" key="2">
    <source>
        <dbReference type="SAM" id="Phobius"/>
    </source>
</evidence>
<dbReference type="Gene3D" id="3.10.620.30">
    <property type="match status" value="1"/>
</dbReference>
<evidence type="ECO:0000313" key="4">
    <source>
        <dbReference type="EMBL" id="SOY31791.1"/>
    </source>
</evidence>
<dbReference type="Proteomes" id="UP000236311">
    <property type="component" value="Unassembled WGS sequence"/>
</dbReference>
<keyword evidence="5" id="KW-1185">Reference proteome</keyword>
<dbReference type="GO" id="GO:0003810">
    <property type="term" value="F:protein-glutamine gamma-glutamyltransferase activity"/>
    <property type="evidence" value="ECO:0007669"/>
    <property type="project" value="UniProtKB-EC"/>
</dbReference>
<evidence type="ECO:0000313" key="5">
    <source>
        <dbReference type="Proteomes" id="UP000236311"/>
    </source>
</evidence>
<dbReference type="OrthoDB" id="9804872at2"/>
<keyword evidence="2" id="KW-0812">Transmembrane</keyword>
<feature type="transmembrane region" description="Helical" evidence="2">
    <location>
        <begin position="77"/>
        <end position="93"/>
    </location>
</feature>
<feature type="transmembrane region" description="Helical" evidence="2">
    <location>
        <begin position="166"/>
        <end position="188"/>
    </location>
</feature>
<keyword evidence="4" id="KW-0808">Transferase</keyword>
<feature type="transmembrane region" description="Helical" evidence="2">
    <location>
        <begin position="102"/>
        <end position="120"/>
    </location>
</feature>
<feature type="compositionally biased region" description="Basic and acidic residues" evidence="1">
    <location>
        <begin position="677"/>
        <end position="694"/>
    </location>
</feature>
<dbReference type="EMBL" id="OFSM01000031">
    <property type="protein sequence ID" value="SOY31791.1"/>
    <property type="molecule type" value="Genomic_DNA"/>
</dbReference>
<dbReference type="Pfam" id="PF01841">
    <property type="entry name" value="Transglut_core"/>
    <property type="match status" value="1"/>
</dbReference>
<dbReference type="PANTHER" id="PTHR42736:SF1">
    <property type="entry name" value="PROTEIN-GLUTAMINE GAMMA-GLUTAMYLTRANSFERASE"/>
    <property type="match status" value="1"/>
</dbReference>
<dbReference type="AlphaFoldDB" id="A0A2K4ZMU6"/>
<keyword evidence="4" id="KW-0012">Acyltransferase</keyword>
<feature type="transmembrane region" description="Helical" evidence="2">
    <location>
        <begin position="244"/>
        <end position="265"/>
    </location>
</feature>
<evidence type="ECO:0000256" key="1">
    <source>
        <dbReference type="SAM" id="MobiDB-lite"/>
    </source>
</evidence>
<name>A0A2K4ZMU6_9FIRM</name>
<dbReference type="InterPro" id="IPR038765">
    <property type="entry name" value="Papain-like_cys_pep_sf"/>
</dbReference>
<dbReference type="PANTHER" id="PTHR42736">
    <property type="entry name" value="PROTEIN-GLUTAMINE GAMMA-GLUTAMYLTRANSFERASE"/>
    <property type="match status" value="1"/>
</dbReference>
<feature type="region of interest" description="Disordered" evidence="1">
    <location>
        <begin position="649"/>
        <end position="713"/>
    </location>
</feature>
<dbReference type="EC" id="2.3.2.13" evidence="4"/>
<keyword evidence="2" id="KW-0472">Membrane</keyword>
<proteinExistence type="predicted"/>
<feature type="transmembrane region" description="Helical" evidence="2">
    <location>
        <begin position="720"/>
        <end position="741"/>
    </location>
</feature>
<gene>
    <name evidence="4" type="primary">tgpA_2</name>
    <name evidence="4" type="ORF">AMURIS_04539</name>
</gene>
<protein>
    <submittedName>
        <fullName evidence="4">Protein-glutamine gamma-glutamyltransferase</fullName>
        <ecNumber evidence="4">2.3.2.13</ecNumber>
    </submittedName>
</protein>
<dbReference type="SMART" id="SM00460">
    <property type="entry name" value="TGc"/>
    <property type="match status" value="1"/>
</dbReference>
<evidence type="ECO:0000259" key="3">
    <source>
        <dbReference type="SMART" id="SM00460"/>
    </source>
</evidence>
<sequence>MLESSVYMKSEKKQFLRLGHLADLLLLFINSIGIAGALVQVLQIPWAVPAGEIAAEGAGGGAATGENVLTVIGLDRTLFWGGLFLICMSVLLLQKGGDKKRVLWRMGICAALYLLTAVIFREKLLTGWSLGMQNTVKHLNERYLFHITWPADAAVLAKLRHSADTGAGLVTGSVLFFLFPLELAAGFFWNRGRGVCLLLGNMLWLLLAFTCNVFPDYFFLIFCVLGMVGALVQKEFADTPGTGVWAAACVAALAGLCMGLVYRFLLPEMDRQYDALQEDREAFYRAVNEEWIPALQNALPGSGYGFGGGPDVTGELYRRNLFSYTGAGVYSVTVDSMPPGALYLKGFTGGTYGEEEWEAWPDAHLEDYYGEHGLDLPSDYAAWPNITYMAVGEIQKNAADGHMAIREIGGRGSYSIYPYGALLTEEFQVRGDGSAARRGKEYGFQYRFPEGYVGWEVLSEDWAELEAEYRQYVYDNFLEYPRERLPLLTRQLEQDRFQGDSIHSSILEVMSFLSGQASYNLDVGRNPSDTDFVEYFLFDSHEGYCVHFASAAVLALRYLGIPARYVTGYVVSPSDFSANDENTYTAVITGKQAHAWAEIYLDGVGWIPVEMTPGAVAFAQDNRLEQAAYVGQLTGERFWMEEKDFLPDGWEEEPFSGQEASGEPENPVPEGPEASSEESKAETADPLQEEKGESADIEGQEAVSQGVAGSGNGQKGVPAAVWRAVSLILAAVGGTLAAVWTRRRKRARWHRRLEAAGAREEIFLLYRELRRVFRAAGCPGRLAADGRGFQQFLRQTCPRVTGEEYEAFCGILEKNTFGDREPSGEELQEMRFLYEKMREEVYGKMPFYKRVLLG</sequence>
<dbReference type="InterPro" id="IPR052901">
    <property type="entry name" value="Bact_TGase-like"/>
</dbReference>
<reference evidence="4 5" key="1">
    <citation type="submission" date="2018-01" db="EMBL/GenBank/DDBJ databases">
        <authorList>
            <person name="Gaut B.S."/>
            <person name="Morton B.R."/>
            <person name="Clegg M.T."/>
            <person name="Duvall M.R."/>
        </authorList>
    </citation>
    <scope>NUCLEOTIDE SEQUENCE [LARGE SCALE GENOMIC DNA]</scope>
    <source>
        <strain evidence="4">GP69</strain>
    </source>
</reference>
<keyword evidence="2" id="KW-1133">Transmembrane helix</keyword>
<feature type="transmembrane region" description="Helical" evidence="2">
    <location>
        <begin position="21"/>
        <end position="42"/>
    </location>
</feature>
<accession>A0A2K4ZMU6</accession>
<dbReference type="InterPro" id="IPR002931">
    <property type="entry name" value="Transglutaminase-like"/>
</dbReference>